<keyword evidence="11" id="KW-1185">Reference proteome</keyword>
<evidence type="ECO:0000256" key="1">
    <source>
        <dbReference type="ARBA" id="ARBA00004123"/>
    </source>
</evidence>
<dbReference type="PROSITE" id="PS00028">
    <property type="entry name" value="ZINC_FINGER_C2H2_1"/>
    <property type="match status" value="6"/>
</dbReference>
<dbReference type="AlphaFoldDB" id="A0AAW1H6E3"/>
<evidence type="ECO:0000256" key="5">
    <source>
        <dbReference type="ARBA" id="ARBA00023015"/>
    </source>
</evidence>
<dbReference type="SMART" id="SM00355">
    <property type="entry name" value="ZnF_C2H2"/>
    <property type="match status" value="7"/>
</dbReference>
<organism evidence="10 11">
    <name type="scientific">Saponaria officinalis</name>
    <name type="common">Common soapwort</name>
    <name type="synonym">Lychnis saponaria</name>
    <dbReference type="NCBI Taxonomy" id="3572"/>
    <lineage>
        <taxon>Eukaryota</taxon>
        <taxon>Viridiplantae</taxon>
        <taxon>Streptophyta</taxon>
        <taxon>Embryophyta</taxon>
        <taxon>Tracheophyta</taxon>
        <taxon>Spermatophyta</taxon>
        <taxon>Magnoliopsida</taxon>
        <taxon>eudicotyledons</taxon>
        <taxon>Gunneridae</taxon>
        <taxon>Pentapetalae</taxon>
        <taxon>Caryophyllales</taxon>
        <taxon>Caryophyllaceae</taxon>
        <taxon>Caryophylleae</taxon>
        <taxon>Saponaria</taxon>
    </lineage>
</organism>
<dbReference type="GO" id="GO:0005730">
    <property type="term" value="C:nucleolus"/>
    <property type="evidence" value="ECO:0007669"/>
    <property type="project" value="TreeGrafter"/>
</dbReference>
<comment type="subcellular location">
    <subcellularLocation>
        <location evidence="1">Nucleus</location>
    </subcellularLocation>
</comment>
<dbReference type="GO" id="GO:0008270">
    <property type="term" value="F:zinc ion binding"/>
    <property type="evidence" value="ECO:0007669"/>
    <property type="project" value="UniProtKB-KW"/>
</dbReference>
<dbReference type="GO" id="GO:0003700">
    <property type="term" value="F:DNA-binding transcription factor activity"/>
    <property type="evidence" value="ECO:0007669"/>
    <property type="project" value="TreeGrafter"/>
</dbReference>
<feature type="domain" description="C2H2-type" evidence="9">
    <location>
        <begin position="186"/>
        <end position="216"/>
    </location>
</feature>
<evidence type="ECO:0000256" key="7">
    <source>
        <dbReference type="ARBA" id="ARBA00023242"/>
    </source>
</evidence>
<evidence type="ECO:0000313" key="10">
    <source>
        <dbReference type="EMBL" id="KAK9671283.1"/>
    </source>
</evidence>
<feature type="domain" description="C2H2-type" evidence="9">
    <location>
        <begin position="31"/>
        <end position="60"/>
    </location>
</feature>
<dbReference type="EMBL" id="JBDFQZ010000012">
    <property type="protein sequence ID" value="KAK9671283.1"/>
    <property type="molecule type" value="Genomic_DNA"/>
</dbReference>
<accession>A0AAW1H6E3</accession>
<dbReference type="PROSITE" id="PS50157">
    <property type="entry name" value="ZINC_FINGER_C2H2_2"/>
    <property type="match status" value="5"/>
</dbReference>
<feature type="domain" description="C2H2-type" evidence="9">
    <location>
        <begin position="129"/>
        <end position="154"/>
    </location>
</feature>
<name>A0AAW1H6E3_SAPOF</name>
<dbReference type="GO" id="GO:0080084">
    <property type="term" value="F:5S rDNA binding"/>
    <property type="evidence" value="ECO:0007669"/>
    <property type="project" value="TreeGrafter"/>
</dbReference>
<keyword evidence="3 8" id="KW-0863">Zinc-finger</keyword>
<keyword evidence="4" id="KW-0862">Zinc</keyword>
<evidence type="ECO:0000256" key="3">
    <source>
        <dbReference type="ARBA" id="ARBA00022771"/>
    </source>
</evidence>
<keyword evidence="2" id="KW-0479">Metal-binding</keyword>
<evidence type="ECO:0000313" key="11">
    <source>
        <dbReference type="Proteomes" id="UP001443914"/>
    </source>
</evidence>
<proteinExistence type="predicted"/>
<dbReference type="EMBL" id="JBDFQZ010000012">
    <property type="protein sequence ID" value="KAK9671282.1"/>
    <property type="molecule type" value="Genomic_DNA"/>
</dbReference>
<reference evidence="10 11" key="1">
    <citation type="submission" date="2024-03" db="EMBL/GenBank/DDBJ databases">
        <title>WGS assembly of Saponaria officinalis var. Norfolk2.</title>
        <authorList>
            <person name="Jenkins J."/>
            <person name="Shu S."/>
            <person name="Grimwood J."/>
            <person name="Barry K."/>
            <person name="Goodstein D."/>
            <person name="Schmutz J."/>
            <person name="Leebens-Mack J."/>
            <person name="Osbourn A."/>
        </authorList>
    </citation>
    <scope>NUCLEOTIDE SEQUENCE [LARGE SCALE GENOMIC DNA]</scope>
    <source>
        <strain evidence="11">cv. Norfolk2</strain>
        <strain evidence="10">JIC</strain>
        <tissue evidence="10">Leaf</tissue>
    </source>
</reference>
<gene>
    <name evidence="10" type="ORF">RND81_12G019200</name>
</gene>
<keyword evidence="5" id="KW-0805">Transcription regulation</keyword>
<dbReference type="PANTHER" id="PTHR46179:SF13">
    <property type="entry name" value="C2H2-TYPE DOMAIN-CONTAINING PROTEIN"/>
    <property type="match status" value="1"/>
</dbReference>
<dbReference type="InterPro" id="IPR036236">
    <property type="entry name" value="Znf_C2H2_sf"/>
</dbReference>
<dbReference type="SUPFAM" id="SSF57667">
    <property type="entry name" value="beta-beta-alpha zinc fingers"/>
    <property type="match status" value="4"/>
</dbReference>
<dbReference type="InterPro" id="IPR013087">
    <property type="entry name" value="Znf_C2H2_type"/>
</dbReference>
<evidence type="ECO:0000256" key="8">
    <source>
        <dbReference type="PROSITE-ProRule" id="PRU00042"/>
    </source>
</evidence>
<dbReference type="Pfam" id="PF00096">
    <property type="entry name" value="zf-C2H2"/>
    <property type="match status" value="3"/>
</dbReference>
<evidence type="ECO:0000256" key="2">
    <source>
        <dbReference type="ARBA" id="ARBA00022723"/>
    </source>
</evidence>
<evidence type="ECO:0000256" key="6">
    <source>
        <dbReference type="ARBA" id="ARBA00023163"/>
    </source>
</evidence>
<dbReference type="InterPro" id="IPR051061">
    <property type="entry name" value="Zinc_finger_trans_reg"/>
</dbReference>
<comment type="caution">
    <text evidence="10">The sequence shown here is derived from an EMBL/GenBank/DDBJ whole genome shotgun (WGS) entry which is preliminary data.</text>
</comment>
<dbReference type="Proteomes" id="UP001443914">
    <property type="component" value="Unassembled WGS sequence"/>
</dbReference>
<protein>
    <recommendedName>
        <fullName evidence="9">C2H2-type domain-containing protein</fullName>
    </recommendedName>
</protein>
<keyword evidence="6" id="KW-0804">Transcription</keyword>
<sequence>MTELSSRFSFYFDIFVKNTVVLTRLFLQRPFVCPVDDCNASYRRKDHLNRHLIQHEGKLFKCPVENCNKEFTVHGNVARHVKGFHEGKPDVSHEEPKKHVCQKNGCGKEFKYASQLQKHEESHVESSEAFCADSDCLKAFSNRECLMAHMRSCHQYIICEVCGSKHLRKNYKRHLRSHDENTNEVLKCNFKGCDHSFTTSSNLRQHVKAVHLNLRPFACSFPGCGMTFAFKHVRDNHEKSFRHVHVEGDLEEFDERWRSRSRSHGGRKRKCPTVEMLMSKRVTPPNECDSVLNHSAEYLSWLLSVDD</sequence>
<dbReference type="Gene3D" id="3.30.160.60">
    <property type="entry name" value="Classic Zinc Finger"/>
    <property type="match status" value="4"/>
</dbReference>
<feature type="domain" description="C2H2-type" evidence="9">
    <location>
        <begin position="60"/>
        <end position="90"/>
    </location>
</feature>
<keyword evidence="7" id="KW-0539">Nucleus</keyword>
<evidence type="ECO:0000259" key="9">
    <source>
        <dbReference type="PROSITE" id="PS50157"/>
    </source>
</evidence>
<feature type="domain" description="C2H2-type" evidence="9">
    <location>
        <begin position="99"/>
        <end position="128"/>
    </location>
</feature>
<dbReference type="PANTHER" id="PTHR46179">
    <property type="entry name" value="ZINC FINGER PROTEIN"/>
    <property type="match status" value="1"/>
</dbReference>
<evidence type="ECO:0000256" key="4">
    <source>
        <dbReference type="ARBA" id="ARBA00022833"/>
    </source>
</evidence>
<dbReference type="GO" id="GO:0006357">
    <property type="term" value="P:regulation of transcription by RNA polymerase II"/>
    <property type="evidence" value="ECO:0007669"/>
    <property type="project" value="TreeGrafter"/>
</dbReference>